<dbReference type="GO" id="GO:0005634">
    <property type="term" value="C:nucleus"/>
    <property type="evidence" value="ECO:0007669"/>
    <property type="project" value="UniProtKB-SubCell"/>
</dbReference>
<evidence type="ECO:0000313" key="8">
    <source>
        <dbReference type="Proteomes" id="UP000504603"/>
    </source>
</evidence>
<feature type="region of interest" description="Disordered" evidence="6">
    <location>
        <begin position="153"/>
        <end position="184"/>
    </location>
</feature>
<dbReference type="SMR" id="A0A6J1DXE9"/>
<dbReference type="KEGG" id="mcha:111024981"/>
<keyword evidence="3" id="KW-0238">DNA-binding</keyword>
<feature type="region of interest" description="Disordered" evidence="6">
    <location>
        <begin position="1"/>
        <end position="48"/>
    </location>
</feature>
<dbReference type="InterPro" id="IPR005333">
    <property type="entry name" value="Transcription_factor_TCP"/>
</dbReference>
<dbReference type="Pfam" id="PF03634">
    <property type="entry name" value="TCP"/>
    <property type="match status" value="1"/>
</dbReference>
<dbReference type="PANTHER" id="PTHR31072">
    <property type="entry name" value="TRANSCRIPTION FACTOR TCP4-RELATED"/>
    <property type="match status" value="1"/>
</dbReference>
<comment type="subcellular location">
    <subcellularLocation>
        <location evidence="1">Nucleus</location>
    </subcellularLocation>
</comment>
<protein>
    <submittedName>
        <fullName evidence="9">Transcription factor TCP13-like</fullName>
    </submittedName>
</protein>
<evidence type="ECO:0000313" key="9">
    <source>
        <dbReference type="RefSeq" id="XP_022158507.1"/>
    </source>
</evidence>
<dbReference type="OrthoDB" id="1889307at2759"/>
<dbReference type="Proteomes" id="UP000504603">
    <property type="component" value="Unplaced"/>
</dbReference>
<proteinExistence type="predicted"/>
<dbReference type="GO" id="GO:0003700">
    <property type="term" value="F:DNA-binding transcription factor activity"/>
    <property type="evidence" value="ECO:0007669"/>
    <property type="project" value="InterPro"/>
</dbReference>
<feature type="domain" description="TCP" evidence="7">
    <location>
        <begin position="68"/>
        <end position="126"/>
    </location>
</feature>
<dbReference type="AlphaFoldDB" id="A0A6J1DXE9"/>
<evidence type="ECO:0000259" key="7">
    <source>
        <dbReference type="PROSITE" id="PS51369"/>
    </source>
</evidence>
<keyword evidence="4" id="KW-0804">Transcription</keyword>
<feature type="compositionally biased region" description="Low complexity" evidence="6">
    <location>
        <begin position="39"/>
        <end position="48"/>
    </location>
</feature>
<sequence>MHKHNDERHKMITNSREEDNSPSKLEADHTGKVSKCKSSAEAAASSSSSPWLRLKDPRIVRVSRAFGGKDRHSKVCTIRGLRDRRVRLSVSTAIQLYDLQDRLGLNQPSKVVDWLLNAAKDEIDELPPLPIPSGTTLGLNFQSMLAHTNSYGSEFKINPRDEGEEERQHKNDTPNSSHPPSFSALLNNVVANGNAPFGYHWEPSNLPFLSSSSHHPTGSHGFFTSQAAAAEDLHNFNVLSLPRPLPNLSLSTGSQILVCPPGISQTSLDQLDPRQVNNHLQMFTSSSQNFLLHNNCLTSPLNSINQPPNNVRPFHFSMAPKFVSQEKNNGDQPNKDDEFASDE</sequence>
<evidence type="ECO:0000256" key="6">
    <source>
        <dbReference type="SAM" id="MobiDB-lite"/>
    </source>
</evidence>
<keyword evidence="5" id="KW-0539">Nucleus</keyword>
<gene>
    <name evidence="9" type="primary">LOC111024981</name>
</gene>
<dbReference type="InterPro" id="IPR017887">
    <property type="entry name" value="TF_TCP_subgr"/>
</dbReference>
<name>A0A6J1DXE9_MOMCH</name>
<feature type="compositionally biased region" description="Basic and acidic residues" evidence="6">
    <location>
        <begin position="157"/>
        <end position="172"/>
    </location>
</feature>
<dbReference type="GeneID" id="111024981"/>
<evidence type="ECO:0000256" key="5">
    <source>
        <dbReference type="ARBA" id="ARBA00023242"/>
    </source>
</evidence>
<organism evidence="8 9">
    <name type="scientific">Momordica charantia</name>
    <name type="common">Bitter gourd</name>
    <name type="synonym">Balsam pear</name>
    <dbReference type="NCBI Taxonomy" id="3673"/>
    <lineage>
        <taxon>Eukaryota</taxon>
        <taxon>Viridiplantae</taxon>
        <taxon>Streptophyta</taxon>
        <taxon>Embryophyta</taxon>
        <taxon>Tracheophyta</taxon>
        <taxon>Spermatophyta</taxon>
        <taxon>Magnoliopsida</taxon>
        <taxon>eudicotyledons</taxon>
        <taxon>Gunneridae</taxon>
        <taxon>Pentapetalae</taxon>
        <taxon>rosids</taxon>
        <taxon>fabids</taxon>
        <taxon>Cucurbitales</taxon>
        <taxon>Cucurbitaceae</taxon>
        <taxon>Momordiceae</taxon>
        <taxon>Momordica</taxon>
    </lineage>
</organism>
<keyword evidence="8" id="KW-1185">Reference proteome</keyword>
<feature type="region of interest" description="Disordered" evidence="6">
    <location>
        <begin position="322"/>
        <end position="343"/>
    </location>
</feature>
<evidence type="ECO:0000256" key="4">
    <source>
        <dbReference type="ARBA" id="ARBA00023163"/>
    </source>
</evidence>
<evidence type="ECO:0000256" key="1">
    <source>
        <dbReference type="ARBA" id="ARBA00004123"/>
    </source>
</evidence>
<evidence type="ECO:0000256" key="3">
    <source>
        <dbReference type="ARBA" id="ARBA00023125"/>
    </source>
</evidence>
<accession>A0A6J1DXE9</accession>
<dbReference type="PROSITE" id="PS51369">
    <property type="entry name" value="TCP"/>
    <property type="match status" value="1"/>
</dbReference>
<dbReference type="GO" id="GO:0043565">
    <property type="term" value="F:sequence-specific DNA binding"/>
    <property type="evidence" value="ECO:0007669"/>
    <property type="project" value="TreeGrafter"/>
</dbReference>
<feature type="compositionally biased region" description="Basic and acidic residues" evidence="6">
    <location>
        <begin position="333"/>
        <end position="343"/>
    </location>
</feature>
<dbReference type="PANTHER" id="PTHR31072:SF147">
    <property type="entry name" value="TRANSCRIPTION FACTOR TCP13"/>
    <property type="match status" value="1"/>
</dbReference>
<feature type="compositionally biased region" description="Basic and acidic residues" evidence="6">
    <location>
        <begin position="1"/>
        <end position="31"/>
    </location>
</feature>
<dbReference type="RefSeq" id="XP_022158507.1">
    <property type="nucleotide sequence ID" value="XM_022302815.1"/>
</dbReference>
<evidence type="ECO:0000256" key="2">
    <source>
        <dbReference type="ARBA" id="ARBA00023015"/>
    </source>
</evidence>
<keyword evidence="2" id="KW-0805">Transcription regulation</keyword>
<reference evidence="9" key="1">
    <citation type="submission" date="2025-08" db="UniProtKB">
        <authorList>
            <consortium name="RefSeq"/>
        </authorList>
    </citation>
    <scope>IDENTIFICATION</scope>
    <source>
        <strain evidence="9">OHB3-1</strain>
    </source>
</reference>